<evidence type="ECO:0000256" key="1">
    <source>
        <dbReference type="ARBA" id="ARBA00004191"/>
    </source>
</evidence>
<dbReference type="InterPro" id="IPR005528">
    <property type="entry name" value="ChpA-H"/>
</dbReference>
<feature type="chain" id="PRO_5045154184" description="Chaplin domain-containing protein" evidence="8">
    <location>
        <begin position="24"/>
        <end position="80"/>
    </location>
</feature>
<dbReference type="PROSITE" id="PS51884">
    <property type="entry name" value="CHAPLIN"/>
    <property type="match status" value="1"/>
</dbReference>
<evidence type="ECO:0000259" key="9">
    <source>
        <dbReference type="PROSITE" id="PS51884"/>
    </source>
</evidence>
<keyword evidence="4 8" id="KW-0732">Signal</keyword>
<dbReference type="Pfam" id="PF03777">
    <property type="entry name" value="ChpA-C"/>
    <property type="match status" value="1"/>
</dbReference>
<evidence type="ECO:0000256" key="5">
    <source>
        <dbReference type="ARBA" id="ARBA00022889"/>
    </source>
</evidence>
<comment type="caution">
    <text evidence="10">The sequence shown here is derived from an EMBL/GenBank/DDBJ whole genome shotgun (WGS) entry which is preliminary data.</text>
</comment>
<reference evidence="10 11" key="1">
    <citation type="journal article" date="2019" name="Int. J. Syst. Evol. Microbiol.">
        <title>The Global Catalogue of Microorganisms (GCM) 10K type strain sequencing project: providing services to taxonomists for standard genome sequencing and annotation.</title>
        <authorList>
            <consortium name="The Broad Institute Genomics Platform"/>
            <consortium name="The Broad Institute Genome Sequencing Center for Infectious Disease"/>
            <person name="Wu L."/>
            <person name="Ma J."/>
        </authorList>
    </citation>
    <scope>NUCLEOTIDE SEQUENCE [LARGE SCALE GENOMIC DNA]</scope>
    <source>
        <strain evidence="10 11">JCM 12696</strain>
    </source>
</reference>
<feature type="domain" description="Chaplin" evidence="9">
    <location>
        <begin position="39"/>
        <end position="79"/>
    </location>
</feature>
<evidence type="ECO:0000256" key="4">
    <source>
        <dbReference type="ARBA" id="ARBA00022729"/>
    </source>
</evidence>
<dbReference type="EMBL" id="BAAAKV010000104">
    <property type="protein sequence ID" value="GAA1199779.1"/>
    <property type="molecule type" value="Genomic_DNA"/>
</dbReference>
<keyword evidence="2" id="KW-0134">Cell wall</keyword>
<dbReference type="Proteomes" id="UP001501371">
    <property type="component" value="Unassembled WGS sequence"/>
</dbReference>
<proteinExistence type="predicted"/>
<gene>
    <name evidence="10" type="ORF">GCM10009654_65400</name>
</gene>
<evidence type="ECO:0000256" key="6">
    <source>
        <dbReference type="ARBA" id="ARBA00023087"/>
    </source>
</evidence>
<evidence type="ECO:0000313" key="11">
    <source>
        <dbReference type="Proteomes" id="UP001501371"/>
    </source>
</evidence>
<comment type="subcellular location">
    <subcellularLocation>
        <location evidence="1">Secreted</location>
        <location evidence="1">Cell wall</location>
    </subcellularLocation>
</comment>
<evidence type="ECO:0000256" key="2">
    <source>
        <dbReference type="ARBA" id="ARBA00022512"/>
    </source>
</evidence>
<evidence type="ECO:0000256" key="7">
    <source>
        <dbReference type="PROSITE-ProRule" id="PRU01232"/>
    </source>
</evidence>
<evidence type="ECO:0000313" key="10">
    <source>
        <dbReference type="EMBL" id="GAA1199779.1"/>
    </source>
</evidence>
<keyword evidence="5" id="KW-0130">Cell adhesion</keyword>
<keyword evidence="3" id="KW-0964">Secreted</keyword>
<organism evidence="10 11">
    <name type="scientific">Streptomyces hebeiensis</name>
    <dbReference type="NCBI Taxonomy" id="229486"/>
    <lineage>
        <taxon>Bacteria</taxon>
        <taxon>Bacillati</taxon>
        <taxon>Actinomycetota</taxon>
        <taxon>Actinomycetes</taxon>
        <taxon>Kitasatosporales</taxon>
        <taxon>Streptomycetaceae</taxon>
        <taxon>Streptomyces</taxon>
    </lineage>
</organism>
<keyword evidence="6 7" id="KW-0034">Amyloid</keyword>
<evidence type="ECO:0000256" key="8">
    <source>
        <dbReference type="SAM" id="SignalP"/>
    </source>
</evidence>
<keyword evidence="11" id="KW-1185">Reference proteome</keyword>
<dbReference type="RefSeq" id="WP_344284879.1">
    <property type="nucleotide sequence ID" value="NZ_BAAAKV010000104.1"/>
</dbReference>
<evidence type="ECO:0000256" key="3">
    <source>
        <dbReference type="ARBA" id="ARBA00022525"/>
    </source>
</evidence>
<protein>
    <recommendedName>
        <fullName evidence="9">Chaplin domain-containing protein</fullName>
    </recommendedName>
</protein>
<name>A0ABN1V8B1_9ACTN</name>
<feature type="signal peptide" evidence="8">
    <location>
        <begin position="1"/>
        <end position="23"/>
    </location>
</feature>
<accession>A0ABN1V8B1</accession>
<sequence length="80" mass="7866">MRMRTALVPAAVALAAAATLATAGTAAADAEAEGVVFGSPGVLSGNNVQIPIHVQANICGNSINLIGLLNPTGGNICINR</sequence>